<evidence type="ECO:0000256" key="10">
    <source>
        <dbReference type="PROSITE-ProRule" id="PRU01122"/>
    </source>
</evidence>
<dbReference type="Gene3D" id="3.40.50.300">
    <property type="entry name" value="P-loop containing nucleotide triphosphate hydrolases"/>
    <property type="match status" value="1"/>
</dbReference>
<dbReference type="Pfam" id="PF00004">
    <property type="entry name" value="AAA"/>
    <property type="match status" value="1"/>
</dbReference>
<dbReference type="InterPro" id="IPR014721">
    <property type="entry name" value="Ribsml_uS5_D2-typ_fold_subgr"/>
</dbReference>
<comment type="similarity">
    <text evidence="7 10 11">Belongs to the peptidase S16 family.</text>
</comment>
<accession>A0A369KIH8</accession>
<dbReference type="InterPro" id="IPR020568">
    <property type="entry name" value="Ribosomal_Su5_D2-typ_SF"/>
</dbReference>
<evidence type="ECO:0000256" key="2">
    <source>
        <dbReference type="ARBA" id="ARBA00022741"/>
    </source>
</evidence>
<dbReference type="Gene3D" id="1.20.5.5270">
    <property type="match status" value="1"/>
</dbReference>
<feature type="active site" evidence="8 10">
    <location>
        <position position="760"/>
    </location>
</feature>
<gene>
    <name evidence="15" type="ORF">HAT2_00319</name>
</gene>
<comment type="subcellular location">
    <subcellularLocation>
        <location evidence="7">Cytoplasm</location>
    </subcellularLocation>
</comment>
<protein>
    <recommendedName>
        <fullName evidence="7">Lon protease</fullName>
        <ecNumber evidence="7">3.4.21.53</ecNumber>
    </recommendedName>
</protein>
<feature type="domain" description="Lon N-terminal" evidence="14">
    <location>
        <begin position="40"/>
        <end position="236"/>
    </location>
</feature>
<feature type="domain" description="Lon proteolytic" evidence="13">
    <location>
        <begin position="629"/>
        <end position="811"/>
    </location>
</feature>
<evidence type="ECO:0000256" key="6">
    <source>
        <dbReference type="ARBA" id="ARBA00050665"/>
    </source>
</evidence>
<keyword evidence="1 7" id="KW-0645">Protease</keyword>
<dbReference type="EC" id="3.4.21.53" evidence="7"/>
<dbReference type="GO" id="GO:0005737">
    <property type="term" value="C:cytoplasm"/>
    <property type="evidence" value="ECO:0007669"/>
    <property type="project" value="UniProtKB-SubCell"/>
</dbReference>
<dbReference type="InterPro" id="IPR027065">
    <property type="entry name" value="Lon_Prtase"/>
</dbReference>
<dbReference type="EMBL" id="QQBG01000011">
    <property type="protein sequence ID" value="RDB31574.1"/>
    <property type="molecule type" value="Genomic_DNA"/>
</dbReference>
<evidence type="ECO:0000256" key="3">
    <source>
        <dbReference type="ARBA" id="ARBA00022801"/>
    </source>
</evidence>
<dbReference type="SMART" id="SM00382">
    <property type="entry name" value="AAA"/>
    <property type="match status" value="1"/>
</dbReference>
<dbReference type="InterPro" id="IPR003593">
    <property type="entry name" value="AAA+_ATPase"/>
</dbReference>
<dbReference type="InterPro" id="IPR015947">
    <property type="entry name" value="PUA-like_sf"/>
</dbReference>
<dbReference type="OrthoDB" id="9803599at2"/>
<dbReference type="GO" id="GO:0016887">
    <property type="term" value="F:ATP hydrolysis activity"/>
    <property type="evidence" value="ECO:0007669"/>
    <property type="project" value="InterPro"/>
</dbReference>
<evidence type="ECO:0000256" key="12">
    <source>
        <dbReference type="SAM" id="MobiDB-lite"/>
    </source>
</evidence>
<dbReference type="InterPro" id="IPR008268">
    <property type="entry name" value="Peptidase_S16_AS"/>
</dbReference>
<dbReference type="Gene3D" id="3.30.230.10">
    <property type="match status" value="1"/>
</dbReference>
<dbReference type="FunFam" id="3.40.50.300:FF:000021">
    <property type="entry name" value="Lon protease homolog"/>
    <property type="match status" value="1"/>
</dbReference>
<dbReference type="AlphaFoldDB" id="A0A369KIH8"/>
<dbReference type="PROSITE" id="PS51786">
    <property type="entry name" value="LON_PROTEOLYTIC"/>
    <property type="match status" value="1"/>
</dbReference>
<comment type="subunit">
    <text evidence="7">Homohexamer. Organized in a ring with a central cavity.</text>
</comment>
<evidence type="ECO:0000259" key="13">
    <source>
        <dbReference type="PROSITE" id="PS51786"/>
    </source>
</evidence>
<evidence type="ECO:0000256" key="5">
    <source>
        <dbReference type="ARBA" id="ARBA00022840"/>
    </source>
</evidence>
<dbReference type="PRINTS" id="PR00830">
    <property type="entry name" value="ENDOLAPTASE"/>
</dbReference>
<dbReference type="SMART" id="SM00464">
    <property type="entry name" value="LON"/>
    <property type="match status" value="1"/>
</dbReference>
<keyword evidence="5 7" id="KW-0067">ATP-binding</keyword>
<comment type="catalytic activity">
    <reaction evidence="6 7 10">
        <text>Hydrolysis of proteins in presence of ATP.</text>
        <dbReference type="EC" id="3.4.21.53"/>
    </reaction>
</comment>
<evidence type="ECO:0000256" key="4">
    <source>
        <dbReference type="ARBA" id="ARBA00022825"/>
    </source>
</evidence>
<dbReference type="SUPFAM" id="SSF54211">
    <property type="entry name" value="Ribosomal protein S5 domain 2-like"/>
    <property type="match status" value="1"/>
</dbReference>
<keyword evidence="7" id="KW-0963">Cytoplasm</keyword>
<dbReference type="PROSITE" id="PS51787">
    <property type="entry name" value="LON_N"/>
    <property type="match status" value="1"/>
</dbReference>
<dbReference type="InterPro" id="IPR046336">
    <property type="entry name" value="Lon_prtase_N_sf"/>
</dbReference>
<evidence type="ECO:0000313" key="16">
    <source>
        <dbReference type="Proteomes" id="UP000253816"/>
    </source>
</evidence>
<dbReference type="GO" id="GO:0004252">
    <property type="term" value="F:serine-type endopeptidase activity"/>
    <property type="evidence" value="ECO:0007669"/>
    <property type="project" value="UniProtKB-UniRule"/>
</dbReference>
<keyword evidence="2 7" id="KW-0547">Nucleotide-binding</keyword>
<feature type="region of interest" description="Disordered" evidence="12">
    <location>
        <begin position="1"/>
        <end position="31"/>
    </location>
</feature>
<evidence type="ECO:0000256" key="7">
    <source>
        <dbReference type="PIRNR" id="PIRNR001174"/>
    </source>
</evidence>
<evidence type="ECO:0000313" key="15">
    <source>
        <dbReference type="EMBL" id="RDB31574.1"/>
    </source>
</evidence>
<dbReference type="Gene3D" id="1.20.58.1480">
    <property type="match status" value="1"/>
</dbReference>
<dbReference type="InterPro" id="IPR008269">
    <property type="entry name" value="Lon_proteolytic"/>
</dbReference>
<dbReference type="PANTHER" id="PTHR43718">
    <property type="entry name" value="LON PROTEASE"/>
    <property type="match status" value="1"/>
</dbReference>
<dbReference type="Gene3D" id="2.30.130.40">
    <property type="entry name" value="LON domain-like"/>
    <property type="match status" value="1"/>
</dbReference>
<dbReference type="PROSITE" id="PS01046">
    <property type="entry name" value="LON_SER"/>
    <property type="match status" value="1"/>
</dbReference>
<dbReference type="PIRSF" id="PIRSF001174">
    <property type="entry name" value="Lon_proteas"/>
    <property type="match status" value="1"/>
</dbReference>
<dbReference type="InterPro" id="IPR003959">
    <property type="entry name" value="ATPase_AAA_core"/>
</dbReference>
<dbReference type="InterPro" id="IPR027417">
    <property type="entry name" value="P-loop_NTPase"/>
</dbReference>
<dbReference type="PANTHER" id="PTHR43718:SF2">
    <property type="entry name" value="LON PROTEASE HOMOLOG, MITOCHONDRIAL"/>
    <property type="match status" value="1"/>
</dbReference>
<dbReference type="SUPFAM" id="SSF52540">
    <property type="entry name" value="P-loop containing nucleoside triphosphate hydrolases"/>
    <property type="match status" value="1"/>
</dbReference>
<dbReference type="InterPro" id="IPR054594">
    <property type="entry name" value="Lon_lid"/>
</dbReference>
<evidence type="ECO:0000256" key="8">
    <source>
        <dbReference type="PIRSR" id="PIRSR001174-1"/>
    </source>
</evidence>
<dbReference type="GO" id="GO:0005524">
    <property type="term" value="F:ATP binding"/>
    <property type="evidence" value="ECO:0007669"/>
    <property type="project" value="UniProtKB-KW"/>
</dbReference>
<keyword evidence="4 7" id="KW-0720">Serine protease</keyword>
<dbReference type="Pfam" id="PF02190">
    <property type="entry name" value="LON_substr_bdg"/>
    <property type="match status" value="1"/>
</dbReference>
<dbReference type="CDD" id="cd19500">
    <property type="entry name" value="RecA-like_Lon"/>
    <property type="match status" value="1"/>
</dbReference>
<keyword evidence="16" id="KW-1185">Reference proteome</keyword>
<dbReference type="Proteomes" id="UP000253816">
    <property type="component" value="Unassembled WGS sequence"/>
</dbReference>
<evidence type="ECO:0000256" key="11">
    <source>
        <dbReference type="RuleBase" id="RU000591"/>
    </source>
</evidence>
<dbReference type="Pfam" id="PF22667">
    <property type="entry name" value="Lon_lid"/>
    <property type="match status" value="1"/>
</dbReference>
<feature type="compositionally biased region" description="Basic and acidic residues" evidence="12">
    <location>
        <begin position="1"/>
        <end position="15"/>
    </location>
</feature>
<dbReference type="InterPro" id="IPR004815">
    <property type="entry name" value="Lon_bac/euk-typ"/>
</dbReference>
<sequence length="840" mass="93600">MSTERSKQKKDRQSLVEEASPEDEPTQDIGRPSVVFPKELLILPVFKRPYFPGIALPISIESGVQYETIKKIACSDLRTVGVLLSKGSSAECSSDQLYQVGVAGRVSKILPAEHGGFQAIVDLEKRFRVLAIKQEKDHFWAEVEYLQDEVKVSANRLKAYANSILKAVKELIALSPLFKDEMRVFLEHADPNQPAALGDMIASLTTAQPEELQDLVECLLLEERLKKTLFLVKKEHDLSKIQYEIDQQVESALGRIQKEYVLKEQLKTIKKELGIDSDDRHSEISKFESRLQGKVVPQEVLSVMREEMHRLASLESHSPDYGVCRNYLDWLTAIPWGMYDEHLVSIKKTKQILNREHWGVEEVKERICEIVAVSNMVGKMKGTALCLVGPPGVGKTTIAKSIATALGRKFFKFSVGGMRDEAEVKGHRKTYIGSMPGKFVQALKACQSMNPVILVDEIDKIMSGQLGDPASALLEVFDREQNGQFLDHYLDLPCDLSRVFFVLSANLLDHVPDALRDRFEVIHLSGYITEEKIQIAQKHLIPNSLEEVGLNPGSILFPVPILKTIVSGYAREAGVRNFEGQIKKICRKLVTEHVNTAPKKEFGQKEVTEASVRKLLGIPRFQEDPLVQSPPIGVAVGLAWTALGGTPLCVETLTVSASRTAMRLTGQAGSVMKESAEIAWSFCQSWLLKQHTGSKFFFKKEVHIHLPEGATPKDGPSAGITMVSALLSQLLQKKIKPGLSMTGELTLNGHVLPVGGIREKVAAAKRAQLKHIILPALNKQDVEELPTLLKRGLTLHFVSVYDEVFRIAFDYAPFEKGRAEAFSGHTNEEKTQRKKRAPFA</sequence>
<keyword evidence="3 7" id="KW-0378">Hydrolase</keyword>
<dbReference type="Pfam" id="PF05362">
    <property type="entry name" value="Lon_C"/>
    <property type="match status" value="1"/>
</dbReference>
<organism evidence="15 16">
    <name type="scientific">Candidatus Similichlamydia laticola</name>
    <dbReference type="NCBI Taxonomy" id="2170265"/>
    <lineage>
        <taxon>Bacteria</taxon>
        <taxon>Pseudomonadati</taxon>
        <taxon>Chlamydiota</taxon>
        <taxon>Chlamydiia</taxon>
        <taxon>Parachlamydiales</taxon>
        <taxon>Candidatus Parilichlamydiaceae</taxon>
        <taxon>Candidatus Similichlamydia</taxon>
    </lineage>
</organism>
<dbReference type="GO" id="GO:0004176">
    <property type="term" value="F:ATP-dependent peptidase activity"/>
    <property type="evidence" value="ECO:0007669"/>
    <property type="project" value="UniProtKB-UniRule"/>
</dbReference>
<evidence type="ECO:0000259" key="14">
    <source>
        <dbReference type="PROSITE" id="PS51787"/>
    </source>
</evidence>
<feature type="binding site" evidence="9">
    <location>
        <begin position="389"/>
        <end position="396"/>
    </location>
    <ligand>
        <name>ATP</name>
        <dbReference type="ChEBI" id="CHEBI:30616"/>
    </ligand>
</feature>
<dbReference type="NCBIfam" id="TIGR00763">
    <property type="entry name" value="lon"/>
    <property type="match status" value="1"/>
</dbReference>
<evidence type="ECO:0000256" key="9">
    <source>
        <dbReference type="PIRSR" id="PIRSR001174-2"/>
    </source>
</evidence>
<dbReference type="Gene3D" id="1.10.8.60">
    <property type="match status" value="1"/>
</dbReference>
<comment type="caution">
    <text evidence="15">The sequence shown here is derived from an EMBL/GenBank/DDBJ whole genome shotgun (WGS) entry which is preliminary data.</text>
</comment>
<name>A0A369KIH8_9BACT</name>
<dbReference type="FunFam" id="1.20.5.5270:FF:000001">
    <property type="entry name" value="Lon protease homolog, mitochondrial"/>
    <property type="match status" value="1"/>
</dbReference>
<feature type="active site" evidence="8 10">
    <location>
        <position position="717"/>
    </location>
</feature>
<dbReference type="GO" id="GO:0006515">
    <property type="term" value="P:protein quality control for misfolded or incompletely synthesized proteins"/>
    <property type="evidence" value="ECO:0007669"/>
    <property type="project" value="TreeGrafter"/>
</dbReference>
<reference evidence="15 16" key="1">
    <citation type="submission" date="2018-07" db="EMBL/GenBank/DDBJ databases">
        <title>Comparative genomics of the Candidatus Parilichlamydiaceae reveals evidence of convergent evolution and genome reduction in the phylum Chlamydiae.</title>
        <authorList>
            <person name="Taylor-Brown A."/>
            <person name="Polkinghorne A."/>
        </authorList>
    </citation>
    <scope>NUCLEOTIDE SEQUENCE [LARGE SCALE GENOMIC DNA]</scope>
    <source>
        <strain evidence="15 16">Hat2</strain>
    </source>
</reference>
<evidence type="ECO:0000256" key="1">
    <source>
        <dbReference type="ARBA" id="ARBA00022670"/>
    </source>
</evidence>
<dbReference type="SUPFAM" id="SSF88697">
    <property type="entry name" value="PUA domain-like"/>
    <property type="match status" value="1"/>
</dbReference>
<proteinExistence type="inferred from homology"/>
<dbReference type="InterPro" id="IPR003111">
    <property type="entry name" value="Lon_prtase_N"/>
</dbReference>